<name>A0A8I0H3D8_XANCI</name>
<evidence type="ECO:0000259" key="4">
    <source>
        <dbReference type="Pfam" id="PF00291"/>
    </source>
</evidence>
<dbReference type="SUPFAM" id="SSF53686">
    <property type="entry name" value="Tryptophan synthase beta subunit-like PLP-dependent enzymes"/>
    <property type="match status" value="1"/>
</dbReference>
<keyword evidence="3" id="KW-0456">Lyase</keyword>
<sequence length="87" mass="9409">SVKRVGDLTYRICREVLDGIAVVPEGKVCSTILQVYNDSAIVLEPAGALPLAALDAYREEICGKTVVCILSGSNNDIARMQEIKERS</sequence>
<comment type="cofactor">
    <cofactor evidence="1">
        <name>pyridoxal 5'-phosphate</name>
        <dbReference type="ChEBI" id="CHEBI:597326"/>
    </cofactor>
</comment>
<feature type="non-terminal residue" evidence="5">
    <location>
        <position position="87"/>
    </location>
</feature>
<comment type="caution">
    <text evidence="5">The sequence shown here is derived from an EMBL/GenBank/DDBJ whole genome shotgun (WGS) entry which is preliminary data.</text>
</comment>
<gene>
    <name evidence="5" type="ORF">GUH15_21065</name>
</gene>
<evidence type="ECO:0000313" key="6">
    <source>
        <dbReference type="Proteomes" id="UP000653002"/>
    </source>
</evidence>
<dbReference type="EMBL" id="JAABFR010001552">
    <property type="protein sequence ID" value="MBD4338496.1"/>
    <property type="molecule type" value="Genomic_DNA"/>
</dbReference>
<dbReference type="Gene3D" id="3.40.50.1100">
    <property type="match status" value="1"/>
</dbReference>
<dbReference type="GO" id="GO:0006567">
    <property type="term" value="P:L-threonine catabolic process"/>
    <property type="evidence" value="ECO:0007669"/>
    <property type="project" value="TreeGrafter"/>
</dbReference>
<dbReference type="GO" id="GO:0009097">
    <property type="term" value="P:isoleucine biosynthetic process"/>
    <property type="evidence" value="ECO:0007669"/>
    <property type="project" value="TreeGrafter"/>
</dbReference>
<dbReference type="GO" id="GO:0004794">
    <property type="term" value="F:threonine deaminase activity"/>
    <property type="evidence" value="ECO:0007669"/>
    <property type="project" value="TreeGrafter"/>
</dbReference>
<reference evidence="5" key="1">
    <citation type="submission" date="2020-01" db="EMBL/GenBank/DDBJ databases">
        <authorList>
            <person name="Richard D."/>
        </authorList>
    </citation>
    <scope>NUCLEOTIDE SEQUENCE</scope>
    <source>
        <strain evidence="5">JP541</strain>
    </source>
</reference>
<protein>
    <submittedName>
        <fullName evidence="5">Pyridoxal-phosphate dependent enzyme</fullName>
    </submittedName>
</protein>
<dbReference type="InterPro" id="IPR001926">
    <property type="entry name" value="TrpB-like_PALP"/>
</dbReference>
<evidence type="ECO:0000313" key="5">
    <source>
        <dbReference type="EMBL" id="MBD4338496.1"/>
    </source>
</evidence>
<dbReference type="AlphaFoldDB" id="A0A8I0H3D8"/>
<accession>A0A8I0H3D8</accession>
<dbReference type="InterPro" id="IPR050147">
    <property type="entry name" value="Ser/Thr_Dehydratase"/>
</dbReference>
<dbReference type="PANTHER" id="PTHR48078:SF11">
    <property type="entry name" value="THREONINE DEHYDRATASE, MITOCHONDRIAL"/>
    <property type="match status" value="1"/>
</dbReference>
<organism evidence="5 6">
    <name type="scientific">Xanthomonas citri pv. citri</name>
    <dbReference type="NCBI Taxonomy" id="611301"/>
    <lineage>
        <taxon>Bacteria</taxon>
        <taxon>Pseudomonadati</taxon>
        <taxon>Pseudomonadota</taxon>
        <taxon>Gammaproteobacteria</taxon>
        <taxon>Lysobacterales</taxon>
        <taxon>Lysobacteraceae</taxon>
        <taxon>Xanthomonas</taxon>
    </lineage>
</organism>
<feature type="domain" description="Tryptophan synthase beta chain-like PALP" evidence="4">
    <location>
        <begin position="4"/>
        <end position="72"/>
    </location>
</feature>
<dbReference type="GO" id="GO:0006565">
    <property type="term" value="P:L-serine catabolic process"/>
    <property type="evidence" value="ECO:0007669"/>
    <property type="project" value="TreeGrafter"/>
</dbReference>
<dbReference type="InterPro" id="IPR036052">
    <property type="entry name" value="TrpB-like_PALP_sf"/>
</dbReference>
<evidence type="ECO:0000256" key="1">
    <source>
        <dbReference type="ARBA" id="ARBA00001933"/>
    </source>
</evidence>
<keyword evidence="2" id="KW-0663">Pyridoxal phosphate</keyword>
<dbReference type="Pfam" id="PF00291">
    <property type="entry name" value="PALP"/>
    <property type="match status" value="1"/>
</dbReference>
<feature type="non-terminal residue" evidence="5">
    <location>
        <position position="1"/>
    </location>
</feature>
<evidence type="ECO:0000256" key="3">
    <source>
        <dbReference type="ARBA" id="ARBA00023239"/>
    </source>
</evidence>
<dbReference type="PANTHER" id="PTHR48078">
    <property type="entry name" value="THREONINE DEHYDRATASE, MITOCHONDRIAL-RELATED"/>
    <property type="match status" value="1"/>
</dbReference>
<proteinExistence type="predicted"/>
<dbReference type="Proteomes" id="UP000653002">
    <property type="component" value="Unassembled WGS sequence"/>
</dbReference>
<evidence type="ECO:0000256" key="2">
    <source>
        <dbReference type="ARBA" id="ARBA00022898"/>
    </source>
</evidence>
<dbReference type="GO" id="GO:0003941">
    <property type="term" value="F:L-serine ammonia-lyase activity"/>
    <property type="evidence" value="ECO:0007669"/>
    <property type="project" value="TreeGrafter"/>
</dbReference>